<dbReference type="FunFam" id="3.30.43.10:FF:000001">
    <property type="entry name" value="Xanthine dehydrogenase/oxidase"/>
    <property type="match status" value="1"/>
</dbReference>
<sequence length="245" mass="27405">MYSVRRWWSWRMLDENLCRCMGYKPILDAGKSFIREDFDGLVFEGKKTKFEWELGGNYISGTGSCGRPGGCCKDTSAAAAKLSVDESSSDETGSPGETSITETEEVPLSGATYGPLLKTCERDDCCRLPPGGNKAATEVNVLRGKYPFPQFNFKSYEPHTEIIYPPALRKHTKQPVFYGNEKKVWFRPTTIEQLVEPKHAYPSAKIVAGSNEVQVEVKFKHEKYGVSVYVGDIEGLKGFSIDEEK</sequence>
<dbReference type="SUPFAM" id="SSF47741">
    <property type="entry name" value="CO dehydrogenase ISP C-domain like"/>
    <property type="match status" value="1"/>
</dbReference>
<evidence type="ECO:0000259" key="2">
    <source>
        <dbReference type="PROSITE" id="PS51387"/>
    </source>
</evidence>
<dbReference type="Gene3D" id="3.30.43.10">
    <property type="entry name" value="Uridine Diphospho-n-acetylenolpyruvylglucosamine Reductase, domain 2"/>
    <property type="match status" value="1"/>
</dbReference>
<dbReference type="GO" id="GO:0005506">
    <property type="term" value="F:iron ion binding"/>
    <property type="evidence" value="ECO:0007669"/>
    <property type="project" value="InterPro"/>
</dbReference>
<dbReference type="GO" id="GO:0071949">
    <property type="term" value="F:FAD binding"/>
    <property type="evidence" value="ECO:0007669"/>
    <property type="project" value="InterPro"/>
</dbReference>
<reference evidence="3 4" key="1">
    <citation type="journal article" date="2018" name="Nat. Ecol. Evol.">
        <title>Pezizomycetes genomes reveal the molecular basis of ectomycorrhizal truffle lifestyle.</title>
        <authorList>
            <person name="Murat C."/>
            <person name="Payen T."/>
            <person name="Noel B."/>
            <person name="Kuo A."/>
            <person name="Morin E."/>
            <person name="Chen J."/>
            <person name="Kohler A."/>
            <person name="Krizsan K."/>
            <person name="Balestrini R."/>
            <person name="Da Silva C."/>
            <person name="Montanini B."/>
            <person name="Hainaut M."/>
            <person name="Levati E."/>
            <person name="Barry K.W."/>
            <person name="Belfiori B."/>
            <person name="Cichocki N."/>
            <person name="Clum A."/>
            <person name="Dockter R.B."/>
            <person name="Fauchery L."/>
            <person name="Guy J."/>
            <person name="Iotti M."/>
            <person name="Le Tacon F."/>
            <person name="Lindquist E.A."/>
            <person name="Lipzen A."/>
            <person name="Malagnac F."/>
            <person name="Mello A."/>
            <person name="Molinier V."/>
            <person name="Miyauchi S."/>
            <person name="Poulain J."/>
            <person name="Riccioni C."/>
            <person name="Rubini A."/>
            <person name="Sitrit Y."/>
            <person name="Splivallo R."/>
            <person name="Traeger S."/>
            <person name="Wang M."/>
            <person name="Zifcakova L."/>
            <person name="Wipf D."/>
            <person name="Zambonelli A."/>
            <person name="Paolocci F."/>
            <person name="Nowrousian M."/>
            <person name="Ottonello S."/>
            <person name="Baldrian P."/>
            <person name="Spatafora J.W."/>
            <person name="Henrissat B."/>
            <person name="Nagy L.G."/>
            <person name="Aury J.M."/>
            <person name="Wincker P."/>
            <person name="Grigoriev I.V."/>
            <person name="Bonfante P."/>
            <person name="Martin F.M."/>
        </authorList>
    </citation>
    <scope>NUCLEOTIDE SEQUENCE [LARGE SCALE GENOMIC DNA]</scope>
    <source>
        <strain evidence="3 4">120613-1</strain>
    </source>
</reference>
<dbReference type="Gene3D" id="1.10.150.120">
    <property type="entry name" value="[2Fe-2S]-binding domain"/>
    <property type="match status" value="1"/>
</dbReference>
<dbReference type="SUPFAM" id="SSF56176">
    <property type="entry name" value="FAD-binding/transporter-associated domain-like"/>
    <property type="match status" value="1"/>
</dbReference>
<dbReference type="InterPro" id="IPR036884">
    <property type="entry name" value="2Fe-2S-bd_dom_sf"/>
</dbReference>
<dbReference type="EMBL" id="ML120456">
    <property type="protein sequence ID" value="RPA93270.1"/>
    <property type="molecule type" value="Genomic_DNA"/>
</dbReference>
<dbReference type="PROSITE" id="PS51387">
    <property type="entry name" value="FAD_PCMH"/>
    <property type="match status" value="1"/>
</dbReference>
<dbReference type="GO" id="GO:0016491">
    <property type="term" value="F:oxidoreductase activity"/>
    <property type="evidence" value="ECO:0007669"/>
    <property type="project" value="InterPro"/>
</dbReference>
<feature type="compositionally biased region" description="Polar residues" evidence="1">
    <location>
        <begin position="90"/>
        <end position="101"/>
    </location>
</feature>
<dbReference type="InterPro" id="IPR016167">
    <property type="entry name" value="FAD-bd_PCMH_sub1"/>
</dbReference>
<keyword evidence="4" id="KW-1185">Reference proteome</keyword>
<dbReference type="OrthoDB" id="8300278at2759"/>
<dbReference type="AlphaFoldDB" id="A0A3N4J9Y4"/>
<protein>
    <recommendedName>
        <fullName evidence="2">FAD-binding PCMH-type domain-containing protein</fullName>
    </recommendedName>
</protein>
<organism evidence="3 4">
    <name type="scientific">Choiromyces venosus 120613-1</name>
    <dbReference type="NCBI Taxonomy" id="1336337"/>
    <lineage>
        <taxon>Eukaryota</taxon>
        <taxon>Fungi</taxon>
        <taxon>Dikarya</taxon>
        <taxon>Ascomycota</taxon>
        <taxon>Pezizomycotina</taxon>
        <taxon>Pezizomycetes</taxon>
        <taxon>Pezizales</taxon>
        <taxon>Tuberaceae</taxon>
        <taxon>Choiromyces</taxon>
    </lineage>
</organism>
<proteinExistence type="predicted"/>
<dbReference type="InterPro" id="IPR002346">
    <property type="entry name" value="Mopterin_DH_FAD-bd"/>
</dbReference>
<evidence type="ECO:0000313" key="4">
    <source>
        <dbReference type="Proteomes" id="UP000276215"/>
    </source>
</evidence>
<evidence type="ECO:0000313" key="3">
    <source>
        <dbReference type="EMBL" id="RPA93270.1"/>
    </source>
</evidence>
<dbReference type="PANTHER" id="PTHR45444:SF3">
    <property type="entry name" value="XANTHINE DEHYDROGENASE"/>
    <property type="match status" value="1"/>
</dbReference>
<dbReference type="Pfam" id="PF00941">
    <property type="entry name" value="FAD_binding_5"/>
    <property type="match status" value="1"/>
</dbReference>
<dbReference type="Proteomes" id="UP000276215">
    <property type="component" value="Unassembled WGS sequence"/>
</dbReference>
<feature type="region of interest" description="Disordered" evidence="1">
    <location>
        <begin position="83"/>
        <end position="105"/>
    </location>
</feature>
<feature type="domain" description="FAD-binding PCMH-type" evidence="2">
    <location>
        <begin position="178"/>
        <end position="245"/>
    </location>
</feature>
<gene>
    <name evidence="3" type="ORF">L873DRAFT_77220</name>
</gene>
<dbReference type="InterPro" id="IPR036318">
    <property type="entry name" value="FAD-bd_PCMH-like_sf"/>
</dbReference>
<name>A0A3N4J9Y4_9PEZI</name>
<dbReference type="InterPro" id="IPR016208">
    <property type="entry name" value="Ald_Oxase/xanthine_DH-like"/>
</dbReference>
<dbReference type="PANTHER" id="PTHR45444">
    <property type="entry name" value="XANTHINE DEHYDROGENASE"/>
    <property type="match status" value="1"/>
</dbReference>
<accession>A0A3N4J9Y4</accession>
<evidence type="ECO:0000256" key="1">
    <source>
        <dbReference type="SAM" id="MobiDB-lite"/>
    </source>
</evidence>
<dbReference type="InterPro" id="IPR016166">
    <property type="entry name" value="FAD-bd_PCMH"/>
</dbReference>